<reference evidence="2" key="1">
    <citation type="submission" date="2020-09" db="EMBL/GenBank/DDBJ databases">
        <title>Genome sequence of Vibrio parahaemolyticus isolates.</title>
        <authorList>
            <person name="Hammerl J.A."/>
            <person name="Strauch E."/>
        </authorList>
    </citation>
    <scope>NUCLEOTIDE SEQUENCE</scope>
    <source>
        <strain evidence="2">17-VB00146</strain>
    </source>
</reference>
<keyword evidence="1" id="KW-0812">Transmembrane</keyword>
<dbReference type="AlphaFoldDB" id="A0A9Q3UAT9"/>
<evidence type="ECO:0000313" key="2">
    <source>
        <dbReference type="EMBL" id="MCC3803871.1"/>
    </source>
</evidence>
<keyword evidence="1" id="KW-1133">Transmembrane helix</keyword>
<protein>
    <submittedName>
        <fullName evidence="2">Uncharacterized protein</fullName>
    </submittedName>
</protein>
<evidence type="ECO:0000256" key="1">
    <source>
        <dbReference type="SAM" id="Phobius"/>
    </source>
</evidence>
<keyword evidence="1" id="KW-0472">Membrane</keyword>
<gene>
    <name evidence="2" type="ORF">IB292_02355</name>
</gene>
<accession>A0A9Q3UAT9</accession>
<evidence type="ECO:0000313" key="3">
    <source>
        <dbReference type="Proteomes" id="UP000726777"/>
    </source>
</evidence>
<sequence length="105" mass="11604">MNITFDIDGFLDELKENAGTSLDSELLDDVIASLREYGNAGLIEDKLNEIYDGFDFNNYTDSLSKEISSKLLLHGEKAVKDALFSMIPSSLILIALIAKFTVLVL</sequence>
<name>A0A9Q3UAT9_VIBPH</name>
<dbReference type="EMBL" id="JACVHL010000002">
    <property type="protein sequence ID" value="MCC3803871.1"/>
    <property type="molecule type" value="Genomic_DNA"/>
</dbReference>
<proteinExistence type="predicted"/>
<comment type="caution">
    <text evidence="2">The sequence shown here is derived from an EMBL/GenBank/DDBJ whole genome shotgun (WGS) entry which is preliminary data.</text>
</comment>
<dbReference type="Proteomes" id="UP000726777">
    <property type="component" value="Unassembled WGS sequence"/>
</dbReference>
<dbReference type="RefSeq" id="WP_228085545.1">
    <property type="nucleotide sequence ID" value="NZ_JACVHL010000002.1"/>
</dbReference>
<organism evidence="2 3">
    <name type="scientific">Vibrio parahaemolyticus</name>
    <dbReference type="NCBI Taxonomy" id="670"/>
    <lineage>
        <taxon>Bacteria</taxon>
        <taxon>Pseudomonadati</taxon>
        <taxon>Pseudomonadota</taxon>
        <taxon>Gammaproteobacteria</taxon>
        <taxon>Vibrionales</taxon>
        <taxon>Vibrionaceae</taxon>
        <taxon>Vibrio</taxon>
    </lineage>
</organism>
<feature type="transmembrane region" description="Helical" evidence="1">
    <location>
        <begin position="82"/>
        <end position="104"/>
    </location>
</feature>